<protein>
    <submittedName>
        <fullName evidence="2">Uncharacterized protein</fullName>
    </submittedName>
</protein>
<keyword evidence="3" id="KW-1185">Reference proteome</keyword>
<sequence>MEDARTSTSSQRLANTFGTLIESPEAEITAIPVVRPESSPAGNNRDIPVSVQELVYGSKAAGVEASAKSLDRHNELLSSCEEVHGPRKDRRTSEGLDTHVLQGTSPIGKIWLKNQSMLSEDNKKRLAQGKDNSLVEPPQASTSAKQGQASPKEKSEGQAKGKGKGKIQVEQALRTELQNPQEVEDSHGQCVQYFKHSDGIQKQGGGKSEPIISKEPDLVKLKLGIQILQVKESQKTIIGLENVNKDNILSLTQICARIESKATLLDEADDNSIYFITRQLKELIIQVQNLENSTVHNAALFQEQLEKIDKARLELKEDIQSSINNIILKNDLPRKPTPILDRNVLNFNNDLHHTISSNAEVETACKFKDIPRLEEWPTFRGEGEDNHKEFMKTTDMLEEDFKIPVENISARLHSQFTKSEKKCY</sequence>
<evidence type="ECO:0000313" key="3">
    <source>
        <dbReference type="Proteomes" id="UP000765509"/>
    </source>
</evidence>
<evidence type="ECO:0000256" key="1">
    <source>
        <dbReference type="SAM" id="MobiDB-lite"/>
    </source>
</evidence>
<gene>
    <name evidence="2" type="ORF">O181_117914</name>
</gene>
<dbReference type="OrthoDB" id="2506710at2759"/>
<accession>A0A9Q3KE86</accession>
<dbReference type="AlphaFoldDB" id="A0A9Q3KE86"/>
<feature type="compositionally biased region" description="Polar residues" evidence="1">
    <location>
        <begin position="139"/>
        <end position="149"/>
    </location>
</feature>
<reference evidence="2" key="1">
    <citation type="submission" date="2021-03" db="EMBL/GenBank/DDBJ databases">
        <title>Draft genome sequence of rust myrtle Austropuccinia psidii MF-1, a brazilian biotype.</title>
        <authorList>
            <person name="Quecine M.C."/>
            <person name="Pachon D.M.R."/>
            <person name="Bonatelli M.L."/>
            <person name="Correr F.H."/>
            <person name="Franceschini L.M."/>
            <person name="Leite T.F."/>
            <person name="Margarido G.R.A."/>
            <person name="Almeida C.A."/>
            <person name="Ferrarezi J.A."/>
            <person name="Labate C.A."/>
        </authorList>
    </citation>
    <scope>NUCLEOTIDE SEQUENCE</scope>
    <source>
        <strain evidence="2">MF-1</strain>
    </source>
</reference>
<comment type="caution">
    <text evidence="2">The sequence shown here is derived from an EMBL/GenBank/DDBJ whole genome shotgun (WGS) entry which is preliminary data.</text>
</comment>
<proteinExistence type="predicted"/>
<feature type="region of interest" description="Disordered" evidence="1">
    <location>
        <begin position="122"/>
        <end position="167"/>
    </location>
</feature>
<evidence type="ECO:0000313" key="2">
    <source>
        <dbReference type="EMBL" id="MBW0578199.1"/>
    </source>
</evidence>
<dbReference type="EMBL" id="AVOT02102323">
    <property type="protein sequence ID" value="MBW0578199.1"/>
    <property type="molecule type" value="Genomic_DNA"/>
</dbReference>
<dbReference type="Proteomes" id="UP000765509">
    <property type="component" value="Unassembled WGS sequence"/>
</dbReference>
<organism evidence="2 3">
    <name type="scientific">Austropuccinia psidii MF-1</name>
    <dbReference type="NCBI Taxonomy" id="1389203"/>
    <lineage>
        <taxon>Eukaryota</taxon>
        <taxon>Fungi</taxon>
        <taxon>Dikarya</taxon>
        <taxon>Basidiomycota</taxon>
        <taxon>Pucciniomycotina</taxon>
        <taxon>Pucciniomycetes</taxon>
        <taxon>Pucciniales</taxon>
        <taxon>Sphaerophragmiaceae</taxon>
        <taxon>Austropuccinia</taxon>
    </lineage>
</organism>
<feature type="region of interest" description="Disordered" evidence="1">
    <location>
        <begin position="77"/>
        <end position="101"/>
    </location>
</feature>
<name>A0A9Q3KE86_9BASI</name>
<feature type="compositionally biased region" description="Basic and acidic residues" evidence="1">
    <location>
        <begin position="77"/>
        <end position="97"/>
    </location>
</feature>